<name>A0ABY4RPB8_9BACL</name>
<reference evidence="4" key="1">
    <citation type="submission" date="2018-02" db="EMBL/GenBank/DDBJ databases">
        <authorList>
            <person name="Kim S.-K."/>
            <person name="Jung H.-I."/>
            <person name="Lee S.-W."/>
        </authorList>
    </citation>
    <scope>NUCLEOTIDE SEQUENCE</scope>
    <source>
        <strain evidence="4">SK3146</strain>
    </source>
</reference>
<dbReference type="InterPro" id="IPR028098">
    <property type="entry name" value="Glyco_trans_4-like_N"/>
</dbReference>
<dbReference type="Pfam" id="PF00534">
    <property type="entry name" value="Glycos_transf_1"/>
    <property type="match status" value="1"/>
</dbReference>
<dbReference type="EMBL" id="CP027059">
    <property type="protein sequence ID" value="UQZ83958.1"/>
    <property type="molecule type" value="Genomic_DNA"/>
</dbReference>
<dbReference type="Pfam" id="PF13439">
    <property type="entry name" value="Glyco_transf_4"/>
    <property type="match status" value="1"/>
</dbReference>
<dbReference type="PANTHER" id="PTHR46401">
    <property type="entry name" value="GLYCOSYLTRANSFERASE WBBK-RELATED"/>
    <property type="match status" value="1"/>
</dbReference>
<reference evidence="4" key="2">
    <citation type="journal article" date="2021" name="J Anim Sci Technol">
        <title>Complete genome sequence of Paenibacillus konkukensis sp. nov. SK3146 as a potential probiotic strain.</title>
        <authorList>
            <person name="Jung H.I."/>
            <person name="Park S."/>
            <person name="Niu K.M."/>
            <person name="Lee S.W."/>
            <person name="Kothari D."/>
            <person name="Yi K.J."/>
            <person name="Kim S.K."/>
        </authorList>
    </citation>
    <scope>NUCLEOTIDE SEQUENCE</scope>
    <source>
        <strain evidence="4">SK3146</strain>
    </source>
</reference>
<proteinExistence type="predicted"/>
<keyword evidence="4" id="KW-0328">Glycosyltransferase</keyword>
<evidence type="ECO:0000313" key="5">
    <source>
        <dbReference type="Proteomes" id="UP001057134"/>
    </source>
</evidence>
<evidence type="ECO:0000313" key="4">
    <source>
        <dbReference type="EMBL" id="UQZ83958.1"/>
    </source>
</evidence>
<evidence type="ECO:0000259" key="2">
    <source>
        <dbReference type="Pfam" id="PF00534"/>
    </source>
</evidence>
<dbReference type="InterPro" id="IPR001296">
    <property type="entry name" value="Glyco_trans_1"/>
</dbReference>
<evidence type="ECO:0000256" key="1">
    <source>
        <dbReference type="ARBA" id="ARBA00022679"/>
    </source>
</evidence>
<sequence length="375" mass="42569">MKIIMDASPLVSRKTGIGYYTLNLVQHLAMYKQIKLNLAINGVRPSHSIPTDLGDISKILLPYDKLRSMNVHSRIYNLLKVEYAASNFDIFHGVNFHVWPTLSAKKIVTFHDLAFIKYPELMPKEIVKHHKKWAIHSLYNSDFVITVSQSVRQEIIDHFNYNPEKIACTPLAASGRFFQRNSKEELSKIKSKYKLPDSFFLYVGTIEPRKNILRLIEAFDLARKDFEFDQKLVLVGSKGIEFEKILQKINELNLLDQVIIAGYVEENDLPLIYNIADVFIYVSLYEGFGLPILEAMQSGLPVITSNLSSMPEVAGAAALLVNPFDTLSIAGAIAMLSQDANLRTRLSEQSLQQAGKFSWSLTAFQTFDIYNKVLK</sequence>
<dbReference type="GO" id="GO:0102710">
    <property type="term" value="F:D-inositol-3-phosphate glycosyltransferase activity"/>
    <property type="evidence" value="ECO:0007669"/>
    <property type="project" value="UniProtKB-EC"/>
</dbReference>
<feature type="domain" description="Glycosyltransferase subfamily 4-like N-terminal" evidence="3">
    <location>
        <begin position="16"/>
        <end position="168"/>
    </location>
</feature>
<evidence type="ECO:0000259" key="3">
    <source>
        <dbReference type="Pfam" id="PF13439"/>
    </source>
</evidence>
<dbReference type="EC" id="2.4.1.250" evidence="4"/>
<accession>A0ABY4RPB8</accession>
<keyword evidence="1 4" id="KW-0808">Transferase</keyword>
<keyword evidence="5" id="KW-1185">Reference proteome</keyword>
<dbReference type="Proteomes" id="UP001057134">
    <property type="component" value="Chromosome"/>
</dbReference>
<dbReference type="Gene3D" id="3.40.50.2000">
    <property type="entry name" value="Glycogen Phosphorylase B"/>
    <property type="match status" value="2"/>
</dbReference>
<protein>
    <submittedName>
        <fullName evidence="4">D-inositol 3-phosphate glycosyltransferase</fullName>
        <ecNumber evidence="4">2.4.1.250</ecNumber>
    </submittedName>
</protein>
<feature type="domain" description="Glycosyl transferase family 1" evidence="2">
    <location>
        <begin position="190"/>
        <end position="350"/>
    </location>
</feature>
<dbReference type="CDD" id="cd03809">
    <property type="entry name" value="GT4_MtfB-like"/>
    <property type="match status" value="1"/>
</dbReference>
<gene>
    <name evidence="4" type="primary">mshA_3</name>
    <name evidence="4" type="ORF">SK3146_03170</name>
</gene>
<dbReference type="SUPFAM" id="SSF53756">
    <property type="entry name" value="UDP-Glycosyltransferase/glycogen phosphorylase"/>
    <property type="match status" value="1"/>
</dbReference>
<organism evidence="4 5">
    <name type="scientific">Paenibacillus konkukensis</name>
    <dbReference type="NCBI Taxonomy" id="2020716"/>
    <lineage>
        <taxon>Bacteria</taxon>
        <taxon>Bacillati</taxon>
        <taxon>Bacillota</taxon>
        <taxon>Bacilli</taxon>
        <taxon>Bacillales</taxon>
        <taxon>Paenibacillaceae</taxon>
        <taxon>Paenibacillus</taxon>
    </lineage>
</organism>
<dbReference type="PANTHER" id="PTHR46401:SF2">
    <property type="entry name" value="GLYCOSYLTRANSFERASE WBBK-RELATED"/>
    <property type="match status" value="1"/>
</dbReference>